<evidence type="ECO:0000313" key="2">
    <source>
        <dbReference type="Proteomes" id="UP000190973"/>
    </source>
</evidence>
<name>A0A1S8RH83_CLOBE</name>
<dbReference type="SUPFAM" id="SSF49464">
    <property type="entry name" value="Carboxypeptidase regulatory domain-like"/>
    <property type="match status" value="1"/>
</dbReference>
<reference evidence="1 2" key="1">
    <citation type="submission" date="2016-05" db="EMBL/GenBank/DDBJ databases">
        <title>Microbial solvent formation.</title>
        <authorList>
            <person name="Poehlein A."/>
            <person name="Montoya Solano J.D."/>
            <person name="Flitsch S."/>
            <person name="Krabben P."/>
            <person name="Duerre P."/>
            <person name="Daniel R."/>
        </authorList>
    </citation>
    <scope>NUCLEOTIDE SEQUENCE [LARGE SCALE GENOMIC DNA]</scope>
    <source>
        <strain evidence="1 2">DSM 53</strain>
    </source>
</reference>
<dbReference type="EMBL" id="LZZI01000207">
    <property type="protein sequence ID" value="OOM52473.1"/>
    <property type="molecule type" value="Genomic_DNA"/>
</dbReference>
<dbReference type="Proteomes" id="UP000190973">
    <property type="component" value="Unassembled WGS sequence"/>
</dbReference>
<evidence type="ECO:0008006" key="3">
    <source>
        <dbReference type="Google" id="ProtNLM"/>
    </source>
</evidence>
<proteinExistence type="predicted"/>
<sequence length="98" mass="12119">MKNYNYKSYFKEVIIRGKVCYENGYPVQNAVVFLEAYFPYKNRSNQIKYHKKFCGYTTTDYNGEFYCFIYDIRYYYKIKVFNNKLNKFKNLSYRICLN</sequence>
<dbReference type="InterPro" id="IPR008969">
    <property type="entry name" value="CarboxyPept-like_regulatory"/>
</dbReference>
<dbReference type="AlphaFoldDB" id="A0A1S8RH83"/>
<accession>A0A1S8RH83</accession>
<dbReference type="RefSeq" id="WP_077841034.1">
    <property type="nucleotide sequence ID" value="NZ_JABTAE010000001.1"/>
</dbReference>
<gene>
    <name evidence="1" type="ORF">CLBCK_48880</name>
</gene>
<organism evidence="1 2">
    <name type="scientific">Clostridium beijerinckii</name>
    <name type="common">Clostridium MP</name>
    <dbReference type="NCBI Taxonomy" id="1520"/>
    <lineage>
        <taxon>Bacteria</taxon>
        <taxon>Bacillati</taxon>
        <taxon>Bacillota</taxon>
        <taxon>Clostridia</taxon>
        <taxon>Eubacteriales</taxon>
        <taxon>Clostridiaceae</taxon>
        <taxon>Clostridium</taxon>
    </lineage>
</organism>
<comment type="caution">
    <text evidence="1">The sequence shown here is derived from an EMBL/GenBank/DDBJ whole genome shotgun (WGS) entry which is preliminary data.</text>
</comment>
<protein>
    <recommendedName>
        <fullName evidence="3">Carboxypeptidase regulatory-like domain-containing protein</fullName>
    </recommendedName>
</protein>
<evidence type="ECO:0000313" key="1">
    <source>
        <dbReference type="EMBL" id="OOM52473.1"/>
    </source>
</evidence>